<feature type="domain" description="Integrase catalytic" evidence="1">
    <location>
        <begin position="151"/>
        <end position="221"/>
    </location>
</feature>
<sequence>MIFLYHLSKGNVVVDDHSRLSMGSVAHFEEDKNMTVRDVHRFDQLGVRLVDSNVGGVVVRNGSKSSFVLDVRAKQSLDPVFVKLKKVVLKNYVVAFYQRGDGVLFILRSFEVYWWNGMKKDNAEFVTKCPSYQKVKVEHQKIEVSYSIEDYVKLYLKKLVRLYGVPLFITSDHGTKFTSEILKSFQKGLGSHVKLSMTFHPQIVGQIERTIQTLEDMVTSL</sequence>
<dbReference type="Proteomes" id="UP001234989">
    <property type="component" value="Chromosome 1"/>
</dbReference>
<dbReference type="AlphaFoldDB" id="A0AAF0PT36"/>
<dbReference type="Gene3D" id="3.30.420.10">
    <property type="entry name" value="Ribonuclease H-like superfamily/Ribonuclease H"/>
    <property type="match status" value="1"/>
</dbReference>
<accession>A0AAF0PT36</accession>
<evidence type="ECO:0000313" key="2">
    <source>
        <dbReference type="EMBL" id="WMV08745.1"/>
    </source>
</evidence>
<dbReference type="PROSITE" id="PS50994">
    <property type="entry name" value="INTEGRASE"/>
    <property type="match status" value="1"/>
</dbReference>
<evidence type="ECO:0000313" key="3">
    <source>
        <dbReference type="Proteomes" id="UP001234989"/>
    </source>
</evidence>
<protein>
    <recommendedName>
        <fullName evidence="1">Integrase catalytic domain-containing protein</fullName>
    </recommendedName>
</protein>
<dbReference type="GO" id="GO:0003676">
    <property type="term" value="F:nucleic acid binding"/>
    <property type="evidence" value="ECO:0007669"/>
    <property type="project" value="InterPro"/>
</dbReference>
<evidence type="ECO:0000259" key="1">
    <source>
        <dbReference type="PROSITE" id="PS50994"/>
    </source>
</evidence>
<dbReference type="InterPro" id="IPR012337">
    <property type="entry name" value="RNaseH-like_sf"/>
</dbReference>
<dbReference type="GO" id="GO:0015074">
    <property type="term" value="P:DNA integration"/>
    <property type="evidence" value="ECO:0007669"/>
    <property type="project" value="InterPro"/>
</dbReference>
<dbReference type="PANTHER" id="PTHR37984:SF5">
    <property type="entry name" value="PROTEIN NYNRIN-LIKE"/>
    <property type="match status" value="1"/>
</dbReference>
<organism evidence="2 3">
    <name type="scientific">Solanum verrucosum</name>
    <dbReference type="NCBI Taxonomy" id="315347"/>
    <lineage>
        <taxon>Eukaryota</taxon>
        <taxon>Viridiplantae</taxon>
        <taxon>Streptophyta</taxon>
        <taxon>Embryophyta</taxon>
        <taxon>Tracheophyta</taxon>
        <taxon>Spermatophyta</taxon>
        <taxon>Magnoliopsida</taxon>
        <taxon>eudicotyledons</taxon>
        <taxon>Gunneridae</taxon>
        <taxon>Pentapetalae</taxon>
        <taxon>asterids</taxon>
        <taxon>lamiids</taxon>
        <taxon>Solanales</taxon>
        <taxon>Solanaceae</taxon>
        <taxon>Solanoideae</taxon>
        <taxon>Solaneae</taxon>
        <taxon>Solanum</taxon>
    </lineage>
</organism>
<dbReference type="InterPro" id="IPR036397">
    <property type="entry name" value="RNaseH_sf"/>
</dbReference>
<proteinExistence type="predicted"/>
<dbReference type="PANTHER" id="PTHR37984">
    <property type="entry name" value="PROTEIN CBG26694"/>
    <property type="match status" value="1"/>
</dbReference>
<dbReference type="EMBL" id="CP133612">
    <property type="protein sequence ID" value="WMV08745.1"/>
    <property type="molecule type" value="Genomic_DNA"/>
</dbReference>
<dbReference type="InterPro" id="IPR050951">
    <property type="entry name" value="Retrovirus_Pol_polyprotein"/>
</dbReference>
<dbReference type="SUPFAM" id="SSF53098">
    <property type="entry name" value="Ribonuclease H-like"/>
    <property type="match status" value="1"/>
</dbReference>
<dbReference type="InterPro" id="IPR001584">
    <property type="entry name" value="Integrase_cat-core"/>
</dbReference>
<name>A0AAF0PT36_SOLVR</name>
<gene>
    <name evidence="2" type="ORF">MTR67_002130</name>
</gene>
<keyword evidence="3" id="KW-1185">Reference proteome</keyword>
<reference evidence="2" key="1">
    <citation type="submission" date="2023-08" db="EMBL/GenBank/DDBJ databases">
        <title>A de novo genome assembly of Solanum verrucosum Schlechtendal, a Mexican diploid species geographically isolated from the other diploid A-genome species in potato relatives.</title>
        <authorList>
            <person name="Hosaka K."/>
        </authorList>
    </citation>
    <scope>NUCLEOTIDE SEQUENCE</scope>
    <source>
        <tissue evidence="2">Young leaves</tissue>
    </source>
</reference>